<sequence>MEPKTKISLIAGACVQCRLTSDLEGIFDIGIGVEAEAGAGVRRDCIVRVKLCAMQYVFPFAVWTDPRESLRRANQGSESENLVVASESSHNSIQRRITQPPNAAIRRRSQIQPHSAKSSEKAIPSNNLFRRQEPGPSTSRPICSRVSYRNPLFLCGQSKLGSATSHRVVHLSPILCGPSTTKSSDKLHRSNQLRLVSSRLAGLDPFVSHKPIAANTLSRSSNTNVHIISSFHSQSAGPKNQEAYPEIQ</sequence>
<proteinExistence type="predicted"/>
<feature type="region of interest" description="Disordered" evidence="1">
    <location>
        <begin position="85"/>
        <end position="142"/>
    </location>
</feature>
<keyword evidence="3" id="KW-1185">Reference proteome</keyword>
<evidence type="ECO:0000313" key="3">
    <source>
        <dbReference type="Proteomes" id="UP000177625"/>
    </source>
</evidence>
<evidence type="ECO:0000313" key="2">
    <source>
        <dbReference type="EMBL" id="CZT46739.1"/>
    </source>
</evidence>
<organism evidence="2 3">
    <name type="scientific">Rhynchosporium secalis</name>
    <name type="common">Barley scald fungus</name>
    <dbReference type="NCBI Taxonomy" id="38038"/>
    <lineage>
        <taxon>Eukaryota</taxon>
        <taxon>Fungi</taxon>
        <taxon>Dikarya</taxon>
        <taxon>Ascomycota</taxon>
        <taxon>Pezizomycotina</taxon>
        <taxon>Leotiomycetes</taxon>
        <taxon>Helotiales</taxon>
        <taxon>Ploettnerulaceae</taxon>
        <taxon>Rhynchosporium</taxon>
    </lineage>
</organism>
<protein>
    <submittedName>
        <fullName evidence="2">Uncharacterized protein</fullName>
    </submittedName>
</protein>
<name>A0A1E1MCA6_RHYSE</name>
<dbReference type="Proteomes" id="UP000177625">
    <property type="component" value="Unassembled WGS sequence"/>
</dbReference>
<dbReference type="EMBL" id="FJVC01000260">
    <property type="protein sequence ID" value="CZT46739.1"/>
    <property type="molecule type" value="Genomic_DNA"/>
</dbReference>
<dbReference type="AlphaFoldDB" id="A0A1E1MCA6"/>
<evidence type="ECO:0000256" key="1">
    <source>
        <dbReference type="SAM" id="MobiDB-lite"/>
    </source>
</evidence>
<gene>
    <name evidence="2" type="ORF">RSE6_07223</name>
</gene>
<reference evidence="3" key="1">
    <citation type="submission" date="2016-03" db="EMBL/GenBank/DDBJ databases">
        <authorList>
            <person name="Guldener U."/>
        </authorList>
    </citation>
    <scope>NUCLEOTIDE SEQUENCE [LARGE SCALE GENOMIC DNA]</scope>
</reference>
<feature type="compositionally biased region" description="Polar residues" evidence="1">
    <location>
        <begin position="124"/>
        <end position="141"/>
    </location>
</feature>
<feature type="compositionally biased region" description="Polar residues" evidence="1">
    <location>
        <begin position="85"/>
        <end position="101"/>
    </location>
</feature>
<accession>A0A1E1MCA6</accession>